<proteinExistence type="predicted"/>
<dbReference type="EMBL" id="AMCI01003909">
    <property type="protein sequence ID" value="EJW99223.1"/>
    <property type="molecule type" value="Genomic_DNA"/>
</dbReference>
<feature type="region of interest" description="Disordered" evidence="1">
    <location>
        <begin position="1"/>
        <end position="58"/>
    </location>
</feature>
<accession>J9FXE9</accession>
<name>J9FXE9_9ZZZZ</name>
<feature type="compositionally biased region" description="Low complexity" evidence="1">
    <location>
        <begin position="34"/>
        <end position="58"/>
    </location>
</feature>
<sequence length="58" mass="6084">MAWASPPRCPWPSPRLPSTPRRTCSMCPSPLRAPSPTTSRASSVPPASSCAPPSRVPA</sequence>
<protein>
    <submittedName>
        <fullName evidence="2">Uncharacterized protein</fullName>
    </submittedName>
</protein>
<comment type="caution">
    <text evidence="2">The sequence shown here is derived from an EMBL/GenBank/DDBJ whole genome shotgun (WGS) entry which is preliminary data.</text>
</comment>
<organism evidence="2">
    <name type="scientific">gut metagenome</name>
    <dbReference type="NCBI Taxonomy" id="749906"/>
    <lineage>
        <taxon>unclassified sequences</taxon>
        <taxon>metagenomes</taxon>
        <taxon>organismal metagenomes</taxon>
    </lineage>
</organism>
<reference evidence="2" key="1">
    <citation type="journal article" date="2012" name="PLoS ONE">
        <title>Gene sets for utilization of primary and secondary nutrition supplies in the distal gut of endangered iberian lynx.</title>
        <authorList>
            <person name="Alcaide M."/>
            <person name="Messina E."/>
            <person name="Richter M."/>
            <person name="Bargiela R."/>
            <person name="Peplies J."/>
            <person name="Huws S.A."/>
            <person name="Newbold C.J."/>
            <person name="Golyshin P.N."/>
            <person name="Simon M.A."/>
            <person name="Lopez G."/>
            <person name="Yakimov M.M."/>
            <person name="Ferrer M."/>
        </authorList>
    </citation>
    <scope>NUCLEOTIDE SEQUENCE</scope>
</reference>
<evidence type="ECO:0000256" key="1">
    <source>
        <dbReference type="SAM" id="MobiDB-lite"/>
    </source>
</evidence>
<feature type="compositionally biased region" description="Pro residues" evidence="1">
    <location>
        <begin position="7"/>
        <end position="17"/>
    </location>
</feature>
<dbReference type="AlphaFoldDB" id="J9FXE9"/>
<gene>
    <name evidence="2" type="ORF">EVA_12671</name>
</gene>
<evidence type="ECO:0000313" key="2">
    <source>
        <dbReference type="EMBL" id="EJW99223.1"/>
    </source>
</evidence>